<dbReference type="PROSITE" id="PS50966">
    <property type="entry name" value="ZF_SWIM"/>
    <property type="match status" value="1"/>
</dbReference>
<proteinExistence type="predicted"/>
<reference evidence="4 5" key="1">
    <citation type="journal article" date="2019" name="Environ. Microbiol.">
        <title>At the nexus of three kingdoms: the genome of the mycorrhizal fungus Gigaspora margarita provides insights into plant, endobacterial and fungal interactions.</title>
        <authorList>
            <person name="Venice F."/>
            <person name="Ghignone S."/>
            <person name="Salvioli di Fossalunga A."/>
            <person name="Amselem J."/>
            <person name="Novero M."/>
            <person name="Xianan X."/>
            <person name="Sedzielewska Toro K."/>
            <person name="Morin E."/>
            <person name="Lipzen A."/>
            <person name="Grigoriev I.V."/>
            <person name="Henrissat B."/>
            <person name="Martin F.M."/>
            <person name="Bonfante P."/>
        </authorList>
    </citation>
    <scope>NUCLEOTIDE SEQUENCE [LARGE SCALE GENOMIC DNA]</scope>
    <source>
        <strain evidence="4 5">BEG34</strain>
    </source>
</reference>
<keyword evidence="5" id="KW-1185">Reference proteome</keyword>
<comment type="caution">
    <text evidence="4">The sequence shown here is derived from an EMBL/GenBank/DDBJ whole genome shotgun (WGS) entry which is preliminary data.</text>
</comment>
<evidence type="ECO:0000256" key="1">
    <source>
        <dbReference type="PROSITE-ProRule" id="PRU00325"/>
    </source>
</evidence>
<evidence type="ECO:0000256" key="2">
    <source>
        <dbReference type="SAM" id="MobiDB-lite"/>
    </source>
</evidence>
<dbReference type="Proteomes" id="UP000439903">
    <property type="component" value="Unassembled WGS sequence"/>
</dbReference>
<name>A0A8H3XBZ4_GIGMA</name>
<gene>
    <name evidence="4" type="ORF">F8M41_004254</name>
</gene>
<evidence type="ECO:0000313" key="5">
    <source>
        <dbReference type="Proteomes" id="UP000439903"/>
    </source>
</evidence>
<sequence length="1057" mass="122771">MDTSYSLPQYRINADGSVNLPFGRAIEAYLNSLPLLTNCKLKKQSRLYVNENIRAGFITLKRVEGAIDYLAWKTRQGKNKSTNRLDDIIELTSEGRNRVIKIKQHDVSNITVWRWVLFCDGNNDCERECGGLGICKSECSNFNLNNNLKSDFDMHKCAVRVITKVMLSDVEDPLPVQLIVKGTHRSSSIPAAEPKLGKINLSLQARDKAIIARRGHHSSGTEIAMKILAPYNNTNETDFQYIYKTSRDLCTEQQLKRLVERDDHRLRENTGPWTILDQLITGELKTQGKVLYYQRQNISASKDSPEYYYQLTLSDDLWLQQGRDCGHFCFGIDGKYDLNNEGAPVLAIVIEDQAGYGSPLAFGFSNKENHFTIRLAVQAVKANIPCDNPQCTHQYQYIDLPNRCGFKRICECTSYWNPLAMMDKHRPTKLALQNLVRGTTLCWFHVMATLGEHLQKWKVDWNFRYPIALAFKVVGRCKSDEEAIKTGDEYKKFIYSLLLDNDIKEFLVHDLEMNWICDEWRQSFIDGGREPQVYDLPGAKPMTTNNLTERMNKTIESRRSGTQTVVSFVERLYGIKSIKQSLVQNELGKTLFDAGLSTYWNMRTIEHKRMPVKKPIDKKRRLNQGRLYSLLGFVIPLPEQTNYILVKKQNTRFYSPYNNHRVSISTEVLEKIDAMIIKLINRNNIDIPVTHYLVNLSTNECTCYDYIWNGPFRDVCKHIHAAHIYLELSCGKLQRQDIKEKLVSHFKNKERAVALEYKNWFIYNGTIEQAYQEILRLFDATGDDIFFPNERQTTIKDPFRPIDKIQIPTTIGAPKIHGAKYRKPNRLFNIPNTKLLENYMNNFNQEYIYENANAHNSDNCLSESSNQAQNHVNSFNQEYIYENADAYNYDNLDNCLSESSNQAQNHMNSFNQEYIYENANAYDYNNSDNCLSESTNQAQNRINSSNQEYIYENVDAHDYDNSDNYIPYSVQRRNTTRIRKKRRTSAQTHTSSNEKENNTKRLLEELFLERECNWNPKEFTNAAVTKRLHLDDNPVENGVKLYRWISNRKMKAKNTKT</sequence>
<dbReference type="InterPro" id="IPR007527">
    <property type="entry name" value="Znf_SWIM"/>
</dbReference>
<keyword evidence="1" id="KW-0863">Zinc-finger</keyword>
<accession>A0A8H3XBZ4</accession>
<dbReference type="GO" id="GO:0008270">
    <property type="term" value="F:zinc ion binding"/>
    <property type="evidence" value="ECO:0007669"/>
    <property type="project" value="UniProtKB-KW"/>
</dbReference>
<dbReference type="EMBL" id="WTPW01001387">
    <property type="protein sequence ID" value="KAF0438408.1"/>
    <property type="molecule type" value="Genomic_DNA"/>
</dbReference>
<keyword evidence="1" id="KW-0479">Metal-binding</keyword>
<feature type="region of interest" description="Disordered" evidence="2">
    <location>
        <begin position="977"/>
        <end position="998"/>
    </location>
</feature>
<keyword evidence="1" id="KW-0862">Zinc</keyword>
<dbReference type="OrthoDB" id="2427347at2759"/>
<organism evidence="4 5">
    <name type="scientific">Gigaspora margarita</name>
    <dbReference type="NCBI Taxonomy" id="4874"/>
    <lineage>
        <taxon>Eukaryota</taxon>
        <taxon>Fungi</taxon>
        <taxon>Fungi incertae sedis</taxon>
        <taxon>Mucoromycota</taxon>
        <taxon>Glomeromycotina</taxon>
        <taxon>Glomeromycetes</taxon>
        <taxon>Diversisporales</taxon>
        <taxon>Gigasporaceae</taxon>
        <taxon>Gigaspora</taxon>
    </lineage>
</organism>
<evidence type="ECO:0000259" key="3">
    <source>
        <dbReference type="PROSITE" id="PS50966"/>
    </source>
</evidence>
<feature type="domain" description="SWIM-type" evidence="3">
    <location>
        <begin position="692"/>
        <end position="727"/>
    </location>
</feature>
<dbReference type="AlphaFoldDB" id="A0A8H3XBZ4"/>
<protein>
    <submittedName>
        <fullName evidence="4">Proteophosphoglycan ppg4</fullName>
    </submittedName>
</protein>
<evidence type="ECO:0000313" key="4">
    <source>
        <dbReference type="EMBL" id="KAF0438408.1"/>
    </source>
</evidence>